<evidence type="ECO:0000256" key="4">
    <source>
        <dbReference type="ARBA" id="ARBA00023163"/>
    </source>
</evidence>
<comment type="caution">
    <text evidence="5">The sequence shown here is derived from an EMBL/GenBank/DDBJ whole genome shotgun (WGS) entry which is preliminary data.</text>
</comment>
<keyword evidence="4" id="KW-0804">Transcription</keyword>
<dbReference type="Gene3D" id="1.10.4040.10">
    <property type="entry name" value="Penicillinase repressor domain"/>
    <property type="match status" value="1"/>
</dbReference>
<protein>
    <submittedName>
        <fullName evidence="5">BlaI/MecI/CopY family transcriptional regulator</fullName>
    </submittedName>
</protein>
<evidence type="ECO:0000256" key="3">
    <source>
        <dbReference type="ARBA" id="ARBA00023125"/>
    </source>
</evidence>
<proteinExistence type="inferred from homology"/>
<evidence type="ECO:0000256" key="1">
    <source>
        <dbReference type="ARBA" id="ARBA00011046"/>
    </source>
</evidence>
<dbReference type="Pfam" id="PF03965">
    <property type="entry name" value="Penicillinase_R"/>
    <property type="match status" value="1"/>
</dbReference>
<dbReference type="EMBL" id="JAHWXQ010000001">
    <property type="protein sequence ID" value="MBW3364608.1"/>
    <property type="molecule type" value="Genomic_DNA"/>
</dbReference>
<sequence>MNQNQSYKPTEAELEILQVLWQNGPSTVRFVHDVLSETKDAGYTTTLKLMQIMAEKGILEADKSSKSHVFKPLMSEESTQQRLLDRFLDTTFRGSASKLVMQALGSQHTSKEEIDEIRNLLDKLEGGNK</sequence>
<dbReference type="Gene3D" id="1.10.10.10">
    <property type="entry name" value="Winged helix-like DNA-binding domain superfamily/Winged helix DNA-binding domain"/>
    <property type="match status" value="1"/>
</dbReference>
<dbReference type="RefSeq" id="WP_199109086.1">
    <property type="nucleotide sequence ID" value="NZ_JAHWXQ010000001.1"/>
</dbReference>
<evidence type="ECO:0000313" key="6">
    <source>
        <dbReference type="Proteomes" id="UP000774935"/>
    </source>
</evidence>
<dbReference type="InterPro" id="IPR036388">
    <property type="entry name" value="WH-like_DNA-bd_sf"/>
</dbReference>
<accession>A0ABS6XAV3</accession>
<keyword evidence="3" id="KW-0238">DNA-binding</keyword>
<dbReference type="InterPro" id="IPR005650">
    <property type="entry name" value="BlaI_family"/>
</dbReference>
<organism evidence="5 6">
    <name type="scientific">Pontibacter populi</name>
    <dbReference type="NCBI Taxonomy" id="890055"/>
    <lineage>
        <taxon>Bacteria</taxon>
        <taxon>Pseudomonadati</taxon>
        <taxon>Bacteroidota</taxon>
        <taxon>Cytophagia</taxon>
        <taxon>Cytophagales</taxon>
        <taxon>Hymenobacteraceae</taxon>
        <taxon>Pontibacter</taxon>
    </lineage>
</organism>
<dbReference type="SUPFAM" id="SSF46785">
    <property type="entry name" value="Winged helix' DNA-binding domain"/>
    <property type="match status" value="1"/>
</dbReference>
<dbReference type="Proteomes" id="UP000774935">
    <property type="component" value="Unassembled WGS sequence"/>
</dbReference>
<keyword evidence="6" id="KW-1185">Reference proteome</keyword>
<dbReference type="PIRSF" id="PIRSF019455">
    <property type="entry name" value="CopR_AtkY"/>
    <property type="match status" value="1"/>
</dbReference>
<comment type="similarity">
    <text evidence="1">Belongs to the BlaI transcriptional regulatory family.</text>
</comment>
<name>A0ABS6XAV3_9BACT</name>
<evidence type="ECO:0000313" key="5">
    <source>
        <dbReference type="EMBL" id="MBW3364608.1"/>
    </source>
</evidence>
<keyword evidence="2" id="KW-0805">Transcription regulation</keyword>
<gene>
    <name evidence="5" type="ORF">KYK27_06115</name>
</gene>
<evidence type="ECO:0000256" key="2">
    <source>
        <dbReference type="ARBA" id="ARBA00023015"/>
    </source>
</evidence>
<reference evidence="5 6" key="1">
    <citation type="submission" date="2021-07" db="EMBL/GenBank/DDBJ databases">
        <authorList>
            <person name="Kim M.K."/>
        </authorList>
    </citation>
    <scope>NUCLEOTIDE SEQUENCE [LARGE SCALE GENOMIC DNA]</scope>
    <source>
        <strain evidence="5 6">HLY7-15</strain>
    </source>
</reference>
<dbReference type="InterPro" id="IPR036390">
    <property type="entry name" value="WH_DNA-bd_sf"/>
</dbReference>